<evidence type="ECO:0000259" key="3">
    <source>
        <dbReference type="PROSITE" id="PS50110"/>
    </source>
</evidence>
<protein>
    <submittedName>
        <fullName evidence="4">Phosphoserine phosphatase RsbU</fullName>
        <ecNumber evidence="4">3.1.3.3</ecNumber>
    </submittedName>
</protein>
<dbReference type="Pfam" id="PF00072">
    <property type="entry name" value="Response_reg"/>
    <property type="match status" value="1"/>
</dbReference>
<dbReference type="Pfam" id="PF07228">
    <property type="entry name" value="SpoIIE"/>
    <property type="match status" value="1"/>
</dbReference>
<dbReference type="KEGG" id="tpol:Mal48_18080"/>
<dbReference type="Proteomes" id="UP000315724">
    <property type="component" value="Chromosome"/>
</dbReference>
<dbReference type="InterPro" id="IPR001789">
    <property type="entry name" value="Sig_transdc_resp-reg_receiver"/>
</dbReference>
<dbReference type="SMART" id="SM00331">
    <property type="entry name" value="PP2C_SIG"/>
    <property type="match status" value="1"/>
</dbReference>
<dbReference type="InterPro" id="IPR036457">
    <property type="entry name" value="PPM-type-like_dom_sf"/>
</dbReference>
<dbReference type="EMBL" id="CP036267">
    <property type="protein sequence ID" value="QDT32561.1"/>
    <property type="molecule type" value="Genomic_DNA"/>
</dbReference>
<dbReference type="AlphaFoldDB" id="A0A517QLS6"/>
<gene>
    <name evidence="4" type="primary">rsbU_2</name>
    <name evidence="4" type="ORF">Mal48_18080</name>
</gene>
<evidence type="ECO:0000313" key="4">
    <source>
        <dbReference type="EMBL" id="QDT32561.1"/>
    </source>
</evidence>
<dbReference type="CDD" id="cd00156">
    <property type="entry name" value="REC"/>
    <property type="match status" value="1"/>
</dbReference>
<dbReference type="RefSeq" id="WP_145197906.1">
    <property type="nucleotide sequence ID" value="NZ_CP036267.1"/>
</dbReference>
<accession>A0A517QLS6</accession>
<dbReference type="SUPFAM" id="SSF52172">
    <property type="entry name" value="CheY-like"/>
    <property type="match status" value="1"/>
</dbReference>
<reference evidence="4 5" key="1">
    <citation type="submission" date="2019-02" db="EMBL/GenBank/DDBJ databases">
        <title>Deep-cultivation of Planctomycetes and their phenomic and genomic characterization uncovers novel biology.</title>
        <authorList>
            <person name="Wiegand S."/>
            <person name="Jogler M."/>
            <person name="Boedeker C."/>
            <person name="Pinto D."/>
            <person name="Vollmers J."/>
            <person name="Rivas-Marin E."/>
            <person name="Kohn T."/>
            <person name="Peeters S.H."/>
            <person name="Heuer A."/>
            <person name="Rast P."/>
            <person name="Oberbeckmann S."/>
            <person name="Bunk B."/>
            <person name="Jeske O."/>
            <person name="Meyerdierks A."/>
            <person name="Storesund J.E."/>
            <person name="Kallscheuer N."/>
            <person name="Luecker S."/>
            <person name="Lage O.M."/>
            <person name="Pohl T."/>
            <person name="Merkel B.J."/>
            <person name="Hornburger P."/>
            <person name="Mueller R.-W."/>
            <person name="Bruemmer F."/>
            <person name="Labrenz M."/>
            <person name="Spormann A.M."/>
            <person name="Op den Camp H."/>
            <person name="Overmann J."/>
            <person name="Amann R."/>
            <person name="Jetten M.S.M."/>
            <person name="Mascher T."/>
            <person name="Medema M.H."/>
            <person name="Devos D.P."/>
            <person name="Kaster A.-K."/>
            <person name="Ovreas L."/>
            <person name="Rohde M."/>
            <person name="Galperin M.Y."/>
            <person name="Jogler C."/>
        </authorList>
    </citation>
    <scope>NUCLEOTIDE SEQUENCE [LARGE SCALE GENOMIC DNA]</scope>
    <source>
        <strain evidence="4 5">Mal48</strain>
    </source>
</reference>
<evidence type="ECO:0000313" key="5">
    <source>
        <dbReference type="Proteomes" id="UP000315724"/>
    </source>
</evidence>
<dbReference type="InterPro" id="IPR001932">
    <property type="entry name" value="PPM-type_phosphatase-like_dom"/>
</dbReference>
<keyword evidence="2" id="KW-0597">Phosphoprotein</keyword>
<dbReference type="PANTHER" id="PTHR43156">
    <property type="entry name" value="STAGE II SPORULATION PROTEIN E-RELATED"/>
    <property type="match status" value="1"/>
</dbReference>
<dbReference type="Gene3D" id="3.40.50.2300">
    <property type="match status" value="1"/>
</dbReference>
<dbReference type="PANTHER" id="PTHR43156:SF2">
    <property type="entry name" value="STAGE II SPORULATION PROTEIN E"/>
    <property type="match status" value="1"/>
</dbReference>
<dbReference type="Gene3D" id="3.60.40.10">
    <property type="entry name" value="PPM-type phosphatase domain"/>
    <property type="match status" value="1"/>
</dbReference>
<dbReference type="GO" id="GO:0016791">
    <property type="term" value="F:phosphatase activity"/>
    <property type="evidence" value="ECO:0007669"/>
    <property type="project" value="TreeGrafter"/>
</dbReference>
<dbReference type="EC" id="3.1.3.3" evidence="4"/>
<proteinExistence type="predicted"/>
<keyword evidence="5" id="KW-1185">Reference proteome</keyword>
<dbReference type="GO" id="GO:0000160">
    <property type="term" value="P:phosphorelay signal transduction system"/>
    <property type="evidence" value="ECO:0007669"/>
    <property type="project" value="InterPro"/>
</dbReference>
<dbReference type="SUPFAM" id="SSF81606">
    <property type="entry name" value="PP2C-like"/>
    <property type="match status" value="1"/>
</dbReference>
<name>A0A517QLS6_9PLAN</name>
<evidence type="ECO:0000256" key="1">
    <source>
        <dbReference type="ARBA" id="ARBA00022801"/>
    </source>
</evidence>
<sequence length="401" mass="44494">MMEVESPQELDTKIVRYHVLLVEDNDMDVAVVRRSFQKDETSPINGSIELSVACSLSEAKVLLSQNSYDAILLDLGLPEGVGIEILHKVTALNLNVPIIILTGNEDKELGFEALRSGADDYLRKSAISEETLPRSVRYSIERSQRLQAERKWQQAHVEILAAETIQQRLLPQSFPQIRGVEISGACLPAEKVGGDLFDFLTSDESSCTGVIADVSGHGLPAAILMTELHGLLHGLVEQKMSLPRLMAAANYRTDQATEPHQFITMLSYQFSVAQRTFSYISAGHPGWILKSNGKVVKLKSQYLPLGIRVSQEQMTLSTSKIDEGDIILLPTDGIFEMIGEDSHRFGVPRMIEFVQTLRHLSADEIVQSVLNEAMNFSLDNKPVDDCTLVVIKVISLDHERV</sequence>
<dbReference type="InterPro" id="IPR052016">
    <property type="entry name" value="Bact_Sigma-Reg"/>
</dbReference>
<keyword evidence="1 4" id="KW-0378">Hydrolase</keyword>
<evidence type="ECO:0000256" key="2">
    <source>
        <dbReference type="PROSITE-ProRule" id="PRU00169"/>
    </source>
</evidence>
<dbReference type="PROSITE" id="PS50110">
    <property type="entry name" value="RESPONSE_REGULATORY"/>
    <property type="match status" value="1"/>
</dbReference>
<dbReference type="InterPro" id="IPR011006">
    <property type="entry name" value="CheY-like_superfamily"/>
</dbReference>
<organism evidence="4 5">
    <name type="scientific">Thalassoglobus polymorphus</name>
    <dbReference type="NCBI Taxonomy" id="2527994"/>
    <lineage>
        <taxon>Bacteria</taxon>
        <taxon>Pseudomonadati</taxon>
        <taxon>Planctomycetota</taxon>
        <taxon>Planctomycetia</taxon>
        <taxon>Planctomycetales</taxon>
        <taxon>Planctomycetaceae</taxon>
        <taxon>Thalassoglobus</taxon>
    </lineage>
</organism>
<dbReference type="OrthoDB" id="207912at2"/>
<feature type="domain" description="Response regulatory" evidence="3">
    <location>
        <begin position="18"/>
        <end position="139"/>
    </location>
</feature>
<feature type="modified residue" description="4-aspartylphosphate" evidence="2">
    <location>
        <position position="74"/>
    </location>
</feature>
<dbReference type="SMART" id="SM00448">
    <property type="entry name" value="REC"/>
    <property type="match status" value="1"/>
</dbReference>